<dbReference type="Gene3D" id="1.10.1470.10">
    <property type="entry name" value="YjbJ"/>
    <property type="match status" value="1"/>
</dbReference>
<comment type="similarity">
    <text evidence="1">Belongs to the UPF0337 (CsbD) family.</text>
</comment>
<reference evidence="4" key="1">
    <citation type="submission" date="2016-10" db="EMBL/GenBank/DDBJ databases">
        <authorList>
            <person name="Varghese N."/>
            <person name="Submissions S."/>
        </authorList>
    </citation>
    <scope>NUCLEOTIDE SEQUENCE [LARGE SCALE GENOMIC DNA]</scope>
    <source>
        <strain evidence="4">DSM 23422</strain>
    </source>
</reference>
<evidence type="ECO:0000313" key="4">
    <source>
        <dbReference type="Proteomes" id="UP000199239"/>
    </source>
</evidence>
<accession>A0A1I6RN78</accession>
<evidence type="ECO:0000313" key="3">
    <source>
        <dbReference type="EMBL" id="SFS65908.1"/>
    </source>
</evidence>
<keyword evidence="4" id="KW-1185">Reference proteome</keyword>
<dbReference type="InterPro" id="IPR026042">
    <property type="entry name" value="YjbJ"/>
</dbReference>
<dbReference type="Pfam" id="PF05532">
    <property type="entry name" value="CsbD"/>
    <property type="match status" value="1"/>
</dbReference>
<proteinExistence type="inferred from homology"/>
<gene>
    <name evidence="3" type="ORF">SAMN04488040_1339</name>
</gene>
<dbReference type="InterPro" id="IPR050423">
    <property type="entry name" value="UPF0337_stress_rsp"/>
</dbReference>
<dbReference type="OrthoDB" id="9796058at2"/>
<dbReference type="STRING" id="394264.SAMN04488040_1339"/>
<dbReference type="PANTHER" id="PTHR34977:SF1">
    <property type="entry name" value="UPF0337 PROTEIN YJBJ"/>
    <property type="match status" value="1"/>
</dbReference>
<dbReference type="PIRSF" id="PIRSF039008">
    <property type="entry name" value="YjbJ"/>
    <property type="match status" value="1"/>
</dbReference>
<dbReference type="EMBL" id="FPAJ01000002">
    <property type="protein sequence ID" value="SFS65908.1"/>
    <property type="molecule type" value="Genomic_DNA"/>
</dbReference>
<dbReference type="Proteomes" id="UP000199239">
    <property type="component" value="Unassembled WGS sequence"/>
</dbReference>
<dbReference type="AlphaFoldDB" id="A0A1I6RN78"/>
<feature type="domain" description="CsbD-like" evidence="2">
    <location>
        <begin position="4"/>
        <end position="56"/>
    </location>
</feature>
<dbReference type="SUPFAM" id="SSF69047">
    <property type="entry name" value="Hypothetical protein YjbJ"/>
    <property type="match status" value="1"/>
</dbReference>
<evidence type="ECO:0000256" key="1">
    <source>
        <dbReference type="ARBA" id="ARBA00009129"/>
    </source>
</evidence>
<dbReference type="InterPro" id="IPR036629">
    <property type="entry name" value="YjbJ_sf"/>
</dbReference>
<dbReference type="PANTHER" id="PTHR34977">
    <property type="entry name" value="UPF0337 PROTEIN YJBJ"/>
    <property type="match status" value="1"/>
</dbReference>
<evidence type="ECO:0000259" key="2">
    <source>
        <dbReference type="Pfam" id="PF05532"/>
    </source>
</evidence>
<organism evidence="3 4">
    <name type="scientific">Sulfitobacter marinus</name>
    <dbReference type="NCBI Taxonomy" id="394264"/>
    <lineage>
        <taxon>Bacteria</taxon>
        <taxon>Pseudomonadati</taxon>
        <taxon>Pseudomonadota</taxon>
        <taxon>Alphaproteobacteria</taxon>
        <taxon>Rhodobacterales</taxon>
        <taxon>Roseobacteraceae</taxon>
        <taxon>Sulfitobacter</taxon>
    </lineage>
</organism>
<name>A0A1I6RN78_9RHOB</name>
<dbReference type="InterPro" id="IPR008462">
    <property type="entry name" value="CsbD"/>
</dbReference>
<protein>
    <submittedName>
        <fullName evidence="3">Uncharacterized conserved protein YjbJ, UPF0337 family</fullName>
    </submittedName>
</protein>
<sequence>MNWDTVKGNWKQMTGKIKEEWGDLTDDDLTEAAGERDQLVGKIQAKYGVAKDEAEKQVDNFMAKHN</sequence>
<dbReference type="RefSeq" id="WP_093915585.1">
    <property type="nucleotide sequence ID" value="NZ_FPAJ01000002.1"/>
</dbReference>